<feature type="transmembrane region" description="Helical" evidence="2">
    <location>
        <begin position="54"/>
        <end position="72"/>
    </location>
</feature>
<proteinExistence type="predicted"/>
<evidence type="ECO:0000313" key="3">
    <source>
        <dbReference type="EMBL" id="KAG2501669.1"/>
    </source>
</evidence>
<feature type="region of interest" description="Disordered" evidence="1">
    <location>
        <begin position="159"/>
        <end position="188"/>
    </location>
</feature>
<organism evidence="3 4">
    <name type="scientific">Edaphochlamys debaryana</name>
    <dbReference type="NCBI Taxonomy" id="47281"/>
    <lineage>
        <taxon>Eukaryota</taxon>
        <taxon>Viridiplantae</taxon>
        <taxon>Chlorophyta</taxon>
        <taxon>core chlorophytes</taxon>
        <taxon>Chlorophyceae</taxon>
        <taxon>CS clade</taxon>
        <taxon>Chlamydomonadales</taxon>
        <taxon>Chlamydomonadales incertae sedis</taxon>
        <taxon>Edaphochlamys</taxon>
    </lineage>
</organism>
<keyword evidence="4" id="KW-1185">Reference proteome</keyword>
<keyword evidence="2" id="KW-0812">Transmembrane</keyword>
<evidence type="ECO:0000313" key="4">
    <source>
        <dbReference type="Proteomes" id="UP000612055"/>
    </source>
</evidence>
<feature type="region of interest" description="Disordered" evidence="1">
    <location>
        <begin position="207"/>
        <end position="245"/>
    </location>
</feature>
<comment type="caution">
    <text evidence="3">The sequence shown here is derived from an EMBL/GenBank/DDBJ whole genome shotgun (WGS) entry which is preliminary data.</text>
</comment>
<sequence length="258" mass="25734">MSAPCVANKKRPAADAAAGQCAKKCATSSVAAPTPAGVSGWQYPPLPMGMMPPMAMGGMPFCMPTAPFFPFMGMGMMPPFMGMMLPGMAMAAAAASASAAGMAGACGPVASMSHIAGMPGCGWPMPFTAPATAAVAPARSNSGLSSAVPSASCAQSVLSSGIQSPASPPPIASSPGSVCNDSSERPPEDDEFAEFIANYLQAGESDPDAGLKMFSIPSNSGHSECSDDTTDNEPTGLTRSDSLLNLLGGDLPELSGLC</sequence>
<keyword evidence="2" id="KW-0472">Membrane</keyword>
<dbReference type="Proteomes" id="UP000612055">
    <property type="component" value="Unassembled WGS sequence"/>
</dbReference>
<gene>
    <name evidence="3" type="ORF">HYH03_000172</name>
</gene>
<protein>
    <submittedName>
        <fullName evidence="3">Uncharacterized protein</fullName>
    </submittedName>
</protein>
<keyword evidence="2" id="KW-1133">Transmembrane helix</keyword>
<accession>A0A836C762</accession>
<dbReference type="AlphaFoldDB" id="A0A836C762"/>
<reference evidence="3" key="1">
    <citation type="journal article" date="2020" name="bioRxiv">
        <title>Comparative genomics of Chlamydomonas.</title>
        <authorList>
            <person name="Craig R.J."/>
            <person name="Hasan A.R."/>
            <person name="Ness R.W."/>
            <person name="Keightley P.D."/>
        </authorList>
    </citation>
    <scope>NUCLEOTIDE SEQUENCE</scope>
    <source>
        <strain evidence="3">CCAP 11/70</strain>
    </source>
</reference>
<name>A0A836C762_9CHLO</name>
<dbReference type="EMBL" id="JAEHOE010000001">
    <property type="protein sequence ID" value="KAG2501669.1"/>
    <property type="molecule type" value="Genomic_DNA"/>
</dbReference>
<evidence type="ECO:0000256" key="1">
    <source>
        <dbReference type="SAM" id="MobiDB-lite"/>
    </source>
</evidence>
<evidence type="ECO:0000256" key="2">
    <source>
        <dbReference type="SAM" id="Phobius"/>
    </source>
</evidence>